<dbReference type="KEGG" id="vg:4960874"/>
<organism evidence="2 3">
    <name type="scientific">Gryllus bimaculatus nudivirus</name>
    <dbReference type="NCBI Taxonomy" id="432587"/>
    <lineage>
        <taxon>Viruses</taxon>
        <taxon>Viruses incertae sedis</taxon>
        <taxon>Naldaviricetes</taxon>
        <taxon>Lefavirales</taxon>
        <taxon>Nudiviridae</taxon>
        <taxon>Alphanudivirus</taxon>
        <taxon>Alphanudivirus grybimaculati</taxon>
    </lineage>
</organism>
<feature type="region of interest" description="Disordered" evidence="1">
    <location>
        <begin position="1"/>
        <end position="58"/>
    </location>
</feature>
<accession>A4L200</accession>
<feature type="compositionally biased region" description="Acidic residues" evidence="1">
    <location>
        <begin position="31"/>
        <end position="40"/>
    </location>
</feature>
<dbReference type="GeneID" id="4960874"/>
<dbReference type="EMBL" id="EF203088">
    <property type="protein sequence ID" value="ABO45370.1"/>
    <property type="molecule type" value="Genomic_DNA"/>
</dbReference>
<proteinExistence type="predicted"/>
<dbReference type="Proteomes" id="UP000203733">
    <property type="component" value="Segment"/>
</dbReference>
<sequence>MKRILDEGDEEEKESDDEGSEKEVSSSYENEGSEEDDDNSSDEKVNLPSTSSFESHKIIKISSKDNKINYKKSKKIVNEKEEDGGEEYADGEETSTAKKISTKRKMKLFPLQNKRKKLSINILQFVKTFMEFVKRYNRNSNFSINLNLSFDDIKTFTTQVYDKKLFDNESTNLKVFNMTITYFINSQYDLPFSKEYLKFFITTYYPYIDGSILCKSPDEKEIKKKQTSKSAQENILYQFVKNYTNIESAINNCNSIYLRMFQNILQNNIRFPKFYIHNLPKYKSINEIKSVNDENEIENKDDYIKMAIISAPVRFLLLVSNSCMLINDDKYFKLLPFKLIHLEDQFSCSHLYFLNEDLDSYIIFDVIMNTGNKIKIIDVIEFKHKDYTLDENYLNRINFLKKYLNEKNFIDKFKGVNSLWINKKGINKPMYYCDKPKHVVAVVGLYDKQLIGAYMNNDNKLICKFVSPISKLCSFNLLIMESYAVENKHNIKILLNDKETEILGLSDFVFDTDNLFIFKRAVLIYVSPRETVKRLITIANDELEVSHASLFKQHQIRYNEGKQENMKGLNANELIRQLPSNLKKSLFHLLYNEYQNEIEEQKNINITLNQE</sequence>
<evidence type="ECO:0000313" key="3">
    <source>
        <dbReference type="Proteomes" id="UP000203733"/>
    </source>
</evidence>
<evidence type="ECO:0000313" key="2">
    <source>
        <dbReference type="EMBL" id="ABO45370.1"/>
    </source>
</evidence>
<dbReference type="RefSeq" id="YP_001111304.1">
    <property type="nucleotide sequence ID" value="NC_009240.1"/>
</dbReference>
<evidence type="ECO:0000256" key="1">
    <source>
        <dbReference type="SAM" id="MobiDB-lite"/>
    </source>
</evidence>
<keyword evidence="3" id="KW-1185">Reference proteome</keyword>
<name>A4L200_9VIRU</name>
<reference evidence="2 3" key="1">
    <citation type="journal article" date="2007" name="J. Virol.">
        <title>The genome of Gryllus bimaculatus nudivirus indicates an ancient diversification of baculovirus-related nonoccluded nudiviruses of insects.</title>
        <authorList>
            <person name="Wang Y."/>
            <person name="Kleespies R.G."/>
            <person name="Huger A.M."/>
            <person name="Jehle J.A."/>
        </authorList>
    </citation>
    <scope>NUCLEOTIDE SEQUENCE [LARGE SCALE GENOMIC DNA]</scope>
</reference>
<protein>
    <submittedName>
        <fullName evidence="2">Uncharacterized protein</fullName>
    </submittedName>
</protein>
<feature type="compositionally biased region" description="Acidic residues" evidence="1">
    <location>
        <begin position="7"/>
        <end position="20"/>
    </location>
</feature>